<dbReference type="InterPro" id="IPR036047">
    <property type="entry name" value="F-box-like_dom_sf"/>
</dbReference>
<dbReference type="HOGENOM" id="CLU_1859101_0_0_1"/>
<evidence type="ECO:0000259" key="1">
    <source>
        <dbReference type="PROSITE" id="PS50181"/>
    </source>
</evidence>
<dbReference type="eggNOG" id="ENOG502S7M8">
    <property type="taxonomic scope" value="Eukaryota"/>
</dbReference>
<dbReference type="Pfam" id="PF12937">
    <property type="entry name" value="F-box-like"/>
    <property type="match status" value="1"/>
</dbReference>
<sequence>MVGTKLFVHFVSIDKSVRISLKISEFVKPRGLQTDHQRPDEGQVLYTGKWRGYLEILRWRLQRNLFTEFSSNRSIIPSDAELNRLPEQLLVRVGNFLTAPEFCRVAGTSKYIHLLTDSSELWQYFLLRGTAMDSYIAE</sequence>
<evidence type="ECO:0000313" key="2">
    <source>
        <dbReference type="EnsemblProtists" id="HpaP813196"/>
    </source>
</evidence>
<dbReference type="PROSITE" id="PS50181">
    <property type="entry name" value="FBOX"/>
    <property type="match status" value="1"/>
</dbReference>
<dbReference type="InterPro" id="IPR001810">
    <property type="entry name" value="F-box_dom"/>
</dbReference>
<dbReference type="Gene3D" id="1.20.1280.50">
    <property type="match status" value="1"/>
</dbReference>
<keyword evidence="3" id="KW-1185">Reference proteome</keyword>
<dbReference type="InParanoid" id="M4C281"/>
<dbReference type="AlphaFoldDB" id="M4C281"/>
<evidence type="ECO:0000313" key="3">
    <source>
        <dbReference type="Proteomes" id="UP000011713"/>
    </source>
</evidence>
<protein>
    <recommendedName>
        <fullName evidence="1">F-box domain-containing protein</fullName>
    </recommendedName>
</protein>
<organism evidence="2 3">
    <name type="scientific">Hyaloperonospora arabidopsidis (strain Emoy2)</name>
    <name type="common">Downy mildew agent</name>
    <name type="synonym">Peronospora arabidopsidis</name>
    <dbReference type="NCBI Taxonomy" id="559515"/>
    <lineage>
        <taxon>Eukaryota</taxon>
        <taxon>Sar</taxon>
        <taxon>Stramenopiles</taxon>
        <taxon>Oomycota</taxon>
        <taxon>Peronosporomycetes</taxon>
        <taxon>Peronosporales</taxon>
        <taxon>Peronosporaceae</taxon>
        <taxon>Hyaloperonospora</taxon>
    </lineage>
</organism>
<dbReference type="Proteomes" id="UP000011713">
    <property type="component" value="Unassembled WGS sequence"/>
</dbReference>
<accession>M4C281</accession>
<feature type="domain" description="F-box" evidence="1">
    <location>
        <begin position="79"/>
        <end position="125"/>
    </location>
</feature>
<dbReference type="SUPFAM" id="SSF81383">
    <property type="entry name" value="F-box domain"/>
    <property type="match status" value="1"/>
</dbReference>
<reference evidence="3" key="1">
    <citation type="journal article" date="2010" name="Science">
        <title>Signatures of adaptation to obligate biotrophy in the Hyaloperonospora arabidopsidis genome.</title>
        <authorList>
            <person name="Baxter L."/>
            <person name="Tripathy S."/>
            <person name="Ishaque N."/>
            <person name="Boot N."/>
            <person name="Cabral A."/>
            <person name="Kemen E."/>
            <person name="Thines M."/>
            <person name="Ah-Fong A."/>
            <person name="Anderson R."/>
            <person name="Badejoko W."/>
            <person name="Bittner-Eddy P."/>
            <person name="Boore J.L."/>
            <person name="Chibucos M.C."/>
            <person name="Coates M."/>
            <person name="Dehal P."/>
            <person name="Delehaunty K."/>
            <person name="Dong S."/>
            <person name="Downton P."/>
            <person name="Dumas B."/>
            <person name="Fabro G."/>
            <person name="Fronick C."/>
            <person name="Fuerstenberg S.I."/>
            <person name="Fulton L."/>
            <person name="Gaulin E."/>
            <person name="Govers F."/>
            <person name="Hughes L."/>
            <person name="Humphray S."/>
            <person name="Jiang R.H."/>
            <person name="Judelson H."/>
            <person name="Kamoun S."/>
            <person name="Kyung K."/>
            <person name="Meijer H."/>
            <person name="Minx P."/>
            <person name="Morris P."/>
            <person name="Nelson J."/>
            <person name="Phuntumart V."/>
            <person name="Qutob D."/>
            <person name="Rehmany A."/>
            <person name="Rougon-Cardoso A."/>
            <person name="Ryden P."/>
            <person name="Torto-Alalibo T."/>
            <person name="Studholme D."/>
            <person name="Wang Y."/>
            <person name="Win J."/>
            <person name="Wood J."/>
            <person name="Clifton S.W."/>
            <person name="Rogers J."/>
            <person name="Van den Ackerveken G."/>
            <person name="Jones J.D."/>
            <person name="McDowell J.M."/>
            <person name="Beynon J."/>
            <person name="Tyler B.M."/>
        </authorList>
    </citation>
    <scope>NUCLEOTIDE SEQUENCE [LARGE SCALE GENOMIC DNA]</scope>
    <source>
        <strain evidence="3">Emoy2</strain>
    </source>
</reference>
<dbReference type="VEuPathDB" id="FungiDB:HpaG813196"/>
<reference evidence="2" key="2">
    <citation type="submission" date="2015-06" db="UniProtKB">
        <authorList>
            <consortium name="EnsemblProtists"/>
        </authorList>
    </citation>
    <scope>IDENTIFICATION</scope>
    <source>
        <strain evidence="2">Emoy2</strain>
    </source>
</reference>
<dbReference type="EMBL" id="JH598120">
    <property type="status" value="NOT_ANNOTATED_CDS"/>
    <property type="molecule type" value="Genomic_DNA"/>
</dbReference>
<dbReference type="EnsemblProtists" id="HpaT813196">
    <property type="protein sequence ID" value="HpaP813196"/>
    <property type="gene ID" value="HpaG813196"/>
</dbReference>
<name>M4C281_HYAAE</name>
<proteinExistence type="predicted"/>